<protein>
    <submittedName>
        <fullName evidence="1">Uncharacterized protein</fullName>
    </submittedName>
</protein>
<proteinExistence type="predicted"/>
<name>A0AAV4PMG0_CAEEX</name>
<comment type="caution">
    <text evidence="1">The sequence shown here is derived from an EMBL/GenBank/DDBJ whole genome shotgun (WGS) entry which is preliminary data.</text>
</comment>
<organism evidence="1 2">
    <name type="scientific">Caerostris extrusa</name>
    <name type="common">Bark spider</name>
    <name type="synonym">Caerostris bankana</name>
    <dbReference type="NCBI Taxonomy" id="172846"/>
    <lineage>
        <taxon>Eukaryota</taxon>
        <taxon>Metazoa</taxon>
        <taxon>Ecdysozoa</taxon>
        <taxon>Arthropoda</taxon>
        <taxon>Chelicerata</taxon>
        <taxon>Arachnida</taxon>
        <taxon>Araneae</taxon>
        <taxon>Araneomorphae</taxon>
        <taxon>Entelegynae</taxon>
        <taxon>Araneoidea</taxon>
        <taxon>Araneidae</taxon>
        <taxon>Caerostris</taxon>
    </lineage>
</organism>
<dbReference type="AlphaFoldDB" id="A0AAV4PMG0"/>
<evidence type="ECO:0000313" key="1">
    <source>
        <dbReference type="EMBL" id="GIX98140.1"/>
    </source>
</evidence>
<accession>A0AAV4PMG0</accession>
<gene>
    <name evidence="1" type="ORF">CEXT_91081</name>
</gene>
<dbReference type="EMBL" id="BPLR01004869">
    <property type="protein sequence ID" value="GIX98140.1"/>
    <property type="molecule type" value="Genomic_DNA"/>
</dbReference>
<evidence type="ECO:0000313" key="2">
    <source>
        <dbReference type="Proteomes" id="UP001054945"/>
    </source>
</evidence>
<reference evidence="1 2" key="1">
    <citation type="submission" date="2021-06" db="EMBL/GenBank/DDBJ databases">
        <title>Caerostris extrusa draft genome.</title>
        <authorList>
            <person name="Kono N."/>
            <person name="Arakawa K."/>
        </authorList>
    </citation>
    <scope>NUCLEOTIDE SEQUENCE [LARGE SCALE GENOMIC DNA]</scope>
</reference>
<sequence length="78" mass="8735">MTIDATERWFPVPCCGKTNPVPRVFLGVGTRPSFPFWASSLIAKRARDDEDTISDNVDDDDDDDDVENDYVGLVNIDI</sequence>
<keyword evidence="2" id="KW-1185">Reference proteome</keyword>
<dbReference type="Proteomes" id="UP001054945">
    <property type="component" value="Unassembled WGS sequence"/>
</dbReference>